<feature type="region of interest" description="Disordered" evidence="8">
    <location>
        <begin position="708"/>
        <end position="763"/>
    </location>
</feature>
<dbReference type="Gene3D" id="4.10.280.110">
    <property type="entry name" value="Pre-mRNA processing factor 4 domain"/>
    <property type="match status" value="1"/>
</dbReference>
<organism evidence="10 11">
    <name type="scientific">Stylonychia lemnae</name>
    <name type="common">Ciliate</name>
    <dbReference type="NCBI Taxonomy" id="5949"/>
    <lineage>
        <taxon>Eukaryota</taxon>
        <taxon>Sar</taxon>
        <taxon>Alveolata</taxon>
        <taxon>Ciliophora</taxon>
        <taxon>Intramacronucleata</taxon>
        <taxon>Spirotrichea</taxon>
        <taxon>Stichotrichia</taxon>
        <taxon>Sporadotrichida</taxon>
        <taxon>Oxytrichidae</taxon>
        <taxon>Stylonychinae</taxon>
        <taxon>Stylonychia</taxon>
    </lineage>
</organism>
<dbReference type="PROSITE" id="PS51419">
    <property type="entry name" value="RAB"/>
    <property type="match status" value="1"/>
</dbReference>
<dbReference type="InParanoid" id="A0A077ZZ74"/>
<gene>
    <name evidence="10" type="primary">Contig4908.g5245</name>
    <name evidence="10" type="ORF">STYLEM_4217</name>
</gene>
<evidence type="ECO:0000256" key="8">
    <source>
        <dbReference type="SAM" id="MobiDB-lite"/>
    </source>
</evidence>
<evidence type="ECO:0000256" key="3">
    <source>
        <dbReference type="ARBA" id="ARBA00018242"/>
    </source>
</evidence>
<dbReference type="SMART" id="SM00173">
    <property type="entry name" value="RAS"/>
    <property type="match status" value="1"/>
</dbReference>
<dbReference type="GO" id="GO:0046540">
    <property type="term" value="C:U4/U6 x U5 tri-snRNP complex"/>
    <property type="evidence" value="ECO:0007669"/>
    <property type="project" value="TreeGrafter"/>
</dbReference>
<dbReference type="SUPFAM" id="SSF158230">
    <property type="entry name" value="PRP4-like"/>
    <property type="match status" value="1"/>
</dbReference>
<reference evidence="10 11" key="1">
    <citation type="submission" date="2014-06" db="EMBL/GenBank/DDBJ databases">
        <authorList>
            <person name="Swart Estienne"/>
        </authorList>
    </citation>
    <scope>NUCLEOTIDE SEQUENCE [LARGE SCALE GENOMIC DNA]</scope>
    <source>
        <strain evidence="10 11">130c</strain>
    </source>
</reference>
<feature type="compositionally biased region" description="Basic and acidic residues" evidence="8">
    <location>
        <begin position="727"/>
        <end position="742"/>
    </location>
</feature>
<dbReference type="GO" id="GO:0005525">
    <property type="term" value="F:GTP binding"/>
    <property type="evidence" value="ECO:0007669"/>
    <property type="project" value="InterPro"/>
</dbReference>
<evidence type="ECO:0000256" key="2">
    <source>
        <dbReference type="ARBA" id="ARBA00008137"/>
    </source>
</evidence>
<comment type="similarity">
    <text evidence="2">Belongs to the PRP18 family.</text>
</comment>
<evidence type="ECO:0000256" key="5">
    <source>
        <dbReference type="ARBA" id="ARBA00022728"/>
    </source>
</evidence>
<dbReference type="InterPro" id="IPR036285">
    <property type="entry name" value="PRP4-like_sf"/>
</dbReference>
<name>A0A077ZZ74_STYLE</name>
<accession>A0A077ZZ74</accession>
<evidence type="ECO:0000256" key="4">
    <source>
        <dbReference type="ARBA" id="ARBA00022664"/>
    </source>
</evidence>
<keyword evidence="6" id="KW-0508">mRNA splicing</keyword>
<dbReference type="InterPro" id="IPR001806">
    <property type="entry name" value="Small_GTPase"/>
</dbReference>
<evidence type="ECO:0000259" key="9">
    <source>
        <dbReference type="SMART" id="SM00500"/>
    </source>
</evidence>
<dbReference type="InterPro" id="IPR027417">
    <property type="entry name" value="P-loop_NTPase"/>
</dbReference>
<dbReference type="OrthoDB" id="10261918at2759"/>
<dbReference type="Pfam" id="PF00071">
    <property type="entry name" value="Ras"/>
    <property type="match status" value="1"/>
</dbReference>
<keyword evidence="11" id="KW-1185">Reference proteome</keyword>
<proteinExistence type="inferred from homology"/>
<evidence type="ECO:0000313" key="11">
    <source>
        <dbReference type="Proteomes" id="UP000039865"/>
    </source>
</evidence>
<keyword evidence="4" id="KW-0507">mRNA processing</keyword>
<dbReference type="Pfam" id="PF02840">
    <property type="entry name" value="Prp18"/>
    <property type="match status" value="1"/>
</dbReference>
<dbReference type="PRINTS" id="PR00449">
    <property type="entry name" value="RASTRNSFRMNG"/>
</dbReference>
<dbReference type="InterPro" id="IPR004098">
    <property type="entry name" value="Prp18"/>
</dbReference>
<evidence type="ECO:0000256" key="7">
    <source>
        <dbReference type="ARBA" id="ARBA00023242"/>
    </source>
</evidence>
<feature type="compositionally biased region" description="Polar residues" evidence="8">
    <location>
        <begin position="748"/>
        <end position="763"/>
    </location>
</feature>
<protein>
    <recommendedName>
        <fullName evidence="3">Pre-mRNA-splicing factor 18</fullName>
    </recommendedName>
</protein>
<keyword evidence="7" id="KW-0539">Nucleus</keyword>
<comment type="subcellular location">
    <subcellularLocation>
        <location evidence="1">Nucleus</location>
    </subcellularLocation>
</comment>
<dbReference type="GO" id="GO:0071021">
    <property type="term" value="C:U2-type post-spliceosomal complex"/>
    <property type="evidence" value="ECO:0007669"/>
    <property type="project" value="TreeGrafter"/>
</dbReference>
<dbReference type="InterPro" id="IPR039979">
    <property type="entry name" value="PRPF18"/>
</dbReference>
<dbReference type="SUPFAM" id="SSF52540">
    <property type="entry name" value="P-loop containing nucleoside triphosphate hydrolases"/>
    <property type="match status" value="1"/>
</dbReference>
<dbReference type="FunCoup" id="A0A077ZZ74">
    <property type="interactions" value="483"/>
</dbReference>
<dbReference type="EMBL" id="CCKQ01004095">
    <property type="protein sequence ID" value="CDW75230.1"/>
    <property type="molecule type" value="Genomic_DNA"/>
</dbReference>
<keyword evidence="5" id="KW-0747">Spliceosome</keyword>
<feature type="domain" description="Pre-mRNA processing factor 4 (PRP4)-like" evidence="9">
    <location>
        <begin position="107"/>
        <end position="154"/>
    </location>
</feature>
<evidence type="ECO:0000256" key="1">
    <source>
        <dbReference type="ARBA" id="ARBA00004123"/>
    </source>
</evidence>
<dbReference type="InterPro" id="IPR014906">
    <property type="entry name" value="PRP4-like"/>
</dbReference>
<dbReference type="Pfam" id="PF08799">
    <property type="entry name" value="PRP4"/>
    <property type="match status" value="1"/>
</dbReference>
<dbReference type="GO" id="GO:0005682">
    <property type="term" value="C:U5 snRNP"/>
    <property type="evidence" value="ECO:0007669"/>
    <property type="project" value="TreeGrafter"/>
</dbReference>
<dbReference type="SUPFAM" id="SSF47938">
    <property type="entry name" value="Functional domain of the splicing factor Prp18"/>
    <property type="match status" value="1"/>
</dbReference>
<dbReference type="SMART" id="SM00500">
    <property type="entry name" value="SFM"/>
    <property type="match status" value="1"/>
</dbReference>
<dbReference type="PANTHER" id="PTHR13007">
    <property type="entry name" value="PRE-MRNA SPLICING FACTOR-RELATED"/>
    <property type="match status" value="1"/>
</dbReference>
<feature type="compositionally biased region" description="Basic and acidic residues" evidence="8">
    <location>
        <begin position="30"/>
        <end position="59"/>
    </location>
</feature>
<feature type="region of interest" description="Disordered" evidence="8">
    <location>
        <begin position="13"/>
        <end position="59"/>
    </location>
</feature>
<dbReference type="Pfam" id="PF08477">
    <property type="entry name" value="Roc"/>
    <property type="match status" value="1"/>
</dbReference>
<dbReference type="GO" id="GO:0000350">
    <property type="term" value="P:generation of catalytic spliceosome for second transesterification step"/>
    <property type="evidence" value="ECO:0007669"/>
    <property type="project" value="TreeGrafter"/>
</dbReference>
<evidence type="ECO:0000313" key="10">
    <source>
        <dbReference type="EMBL" id="CDW75230.1"/>
    </source>
</evidence>
<dbReference type="Gene3D" id="3.40.50.300">
    <property type="entry name" value="P-loop containing nucleotide triphosphate hydrolases"/>
    <property type="match status" value="1"/>
</dbReference>
<dbReference type="SMART" id="SM00175">
    <property type="entry name" value="RAB"/>
    <property type="match status" value="1"/>
</dbReference>
<evidence type="ECO:0000256" key="6">
    <source>
        <dbReference type="ARBA" id="ARBA00023187"/>
    </source>
</evidence>
<feature type="compositionally biased region" description="Acidic residues" evidence="8">
    <location>
        <begin position="710"/>
        <end position="726"/>
    </location>
</feature>
<dbReference type="AlphaFoldDB" id="A0A077ZZ74"/>
<dbReference type="GO" id="GO:0003924">
    <property type="term" value="F:GTPase activity"/>
    <property type="evidence" value="ECO:0007669"/>
    <property type="project" value="InterPro"/>
</dbReference>
<dbReference type="Gene3D" id="1.20.940.10">
    <property type="entry name" value="Functional domain of the splicing factor Prp18"/>
    <property type="match status" value="1"/>
</dbReference>
<sequence>MSSLRDTLLKLKEKKQAELSGKTATQPWVKKGDLEKERQHKYMEEQNKREEEKKQRQQQKIKDIQEFYSSAVHTTYQQQKINDQNKKALDISAQQAQSIEVAGELPISRKEVVIRLRHHNQPASYFGETDKQRYQRLIEFEEKLGDGIRNEEEDTIKSLISDDSEVEKLQLERFMENFQNQSKENNSLGDHTHEEVKDEIMLNPLVKKSDANKVDQYIGRYKTEDEMRIGDRNINELVEIKEKNNQTFRNYKKFETSCKRHPVDEKCNIIYLWCKKMLKAWETDLFEKPEDFLRSAEGKQEIGTHKQCVRHCKPFFKQLKKRQMNQEIMDGVYLIVQYTLMKEYVRAHDKYLELAIGNAPWPMGVTMVGIHERAGRSKIFSSQVAHILNDENQRKSLQSIKRLLSVCQRCFPTDPSKQMTTSGGIIGTINAISGNDKGRSVRKYRICVLGPSFVGKTSIINRFINNSFSAYYEPTLHAMIYRRAFNILEDQDVDPQYIELEIIDVFPHDHPLLDKDPDFNELSREMSVTLNDIVKNNFGNDAASKIHAYMFIYDASNKFTFDTLSCLIETIKEIEKSERRGKKAMMYSPKKIVIGNKKDLKKKKQILDKNDLKKLEGMRFREVSALTNQGIYEAFKVLIGDIHSCNILHKEFYDLEKLKNREQDELKDMEDYNGNRMKVKQSRGLMGMLPFGGCYGVIIWIQELQARDDGSDEEEKQDSSQDETEQDEKSNTENSKDKKDQKNGNTGGENAQNQQSESGCNIF</sequence>
<dbReference type="PANTHER" id="PTHR13007:SF19">
    <property type="entry name" value="PRE-MRNA-SPLICING FACTOR 18"/>
    <property type="match status" value="1"/>
</dbReference>
<dbReference type="Proteomes" id="UP000039865">
    <property type="component" value="Unassembled WGS sequence"/>
</dbReference>